<feature type="transmembrane region" description="Helical" evidence="7">
    <location>
        <begin position="577"/>
        <end position="603"/>
    </location>
</feature>
<proteinExistence type="inferred from homology"/>
<feature type="transmembrane region" description="Helical" evidence="7">
    <location>
        <begin position="229"/>
        <end position="255"/>
    </location>
</feature>
<organism evidence="8 9">
    <name type="scientific">Phaeodactylum tricornutum (strain CCAP 1055/1)</name>
    <dbReference type="NCBI Taxonomy" id="556484"/>
    <lineage>
        <taxon>Eukaryota</taxon>
        <taxon>Sar</taxon>
        <taxon>Stramenopiles</taxon>
        <taxon>Ochrophyta</taxon>
        <taxon>Bacillariophyta</taxon>
        <taxon>Bacillariophyceae</taxon>
        <taxon>Bacillariophycidae</taxon>
        <taxon>Naviculales</taxon>
        <taxon>Phaeodactylaceae</taxon>
        <taxon>Phaeodactylum</taxon>
    </lineage>
</organism>
<evidence type="ECO:0000256" key="6">
    <source>
        <dbReference type="ARBA" id="ARBA00023136"/>
    </source>
</evidence>
<evidence type="ECO:0000256" key="7">
    <source>
        <dbReference type="SAM" id="Phobius"/>
    </source>
</evidence>
<feature type="transmembrane region" description="Helical" evidence="7">
    <location>
        <begin position="275"/>
        <end position="294"/>
    </location>
</feature>
<dbReference type="HOGENOM" id="CLU_032014_0_0_1"/>
<dbReference type="RefSeq" id="XP_002184155.1">
    <property type="nucleotide sequence ID" value="XM_002184119.1"/>
</dbReference>
<comment type="similarity">
    <text evidence="2">Belongs to the major facilitator superfamily. Folate-biopterin transporter (TC 2.A.71) family.</text>
</comment>
<dbReference type="GeneID" id="7195862"/>
<evidence type="ECO:0000256" key="3">
    <source>
        <dbReference type="ARBA" id="ARBA00022448"/>
    </source>
</evidence>
<feature type="transmembrane region" description="Helical" evidence="7">
    <location>
        <begin position="411"/>
        <end position="430"/>
    </location>
</feature>
<gene>
    <name evidence="8" type="ORF">PHATRDRAFT_49534</name>
</gene>
<dbReference type="InterPro" id="IPR039309">
    <property type="entry name" value="BT1"/>
</dbReference>
<dbReference type="SUPFAM" id="SSF103473">
    <property type="entry name" value="MFS general substrate transporter"/>
    <property type="match status" value="1"/>
</dbReference>
<dbReference type="KEGG" id="pti:PHATRDRAFT_49534"/>
<dbReference type="PaxDb" id="2850-Phatr49534"/>
<dbReference type="eggNOG" id="ENOG502RXD7">
    <property type="taxonomic scope" value="Eukaryota"/>
</dbReference>
<feature type="transmembrane region" description="Helical" evidence="7">
    <location>
        <begin position="351"/>
        <end position="369"/>
    </location>
</feature>
<feature type="transmembrane region" description="Helical" evidence="7">
    <location>
        <begin position="536"/>
        <end position="557"/>
    </location>
</feature>
<accession>B7GAX9</accession>
<keyword evidence="6 7" id="KW-0472">Membrane</keyword>
<sequence>MAVPVSVAPERHDRGSLLEVESMPDQIIYVKFLMKGNAIDTLELQPLQDVHRGRCAQTSNSSATTDDTVVTRVQCESTVHLTMDPDKALELDIRSHNEWSWNEFWYPPSIPNELQLWRKENMAIPMCYLMVGTMQGLVRPLLNVYPLDLNATEAQQTTLATVATLPAALKLLYGFLSDNVPLCGYRRKPYMALGWLSASLTMMILGYSSNLSILYADDNQPIAPGGAPSISFLTGAFFVFGTGMWLADVMADSLVAQKARLESESMRGSMQSSCYVARFLGLLLAAPISTLLYSRHGASRIVLMLTIIPIAMAPLVYCLREDRNGPIPSTRDQCSELWKTACSRSVWQPMAFVYVFNVLQVSNAAWRQYLKSVLHFTSAEMNSLLIASYVLLYVGTLTYKCCFLHASWQRIYQVCIALNALFSGLQLLLIRNVTFGLSPFVFALGDDAFSEFLEGVQFLPVAILMVALCPPGSEGASYAMFTTVWYGHCVCVYELGHDVGSSYQHREMLAPAISTEMLGIWNCSKETLESGNLDGLFKLTLLTTIVQTLPLACIGWLPRGRTELETLSEKQYSGSPIGGGIFLAVLLGSMAWTLAVAILNVGYPGWGGGS</sequence>
<comment type="subcellular location">
    <subcellularLocation>
        <location evidence="1">Membrane</location>
        <topology evidence="1">Multi-pass membrane protein</topology>
    </subcellularLocation>
</comment>
<evidence type="ECO:0000313" key="8">
    <source>
        <dbReference type="EMBL" id="EEC44333.1"/>
    </source>
</evidence>
<dbReference type="InParanoid" id="B7GAX9"/>
<reference evidence="8 9" key="1">
    <citation type="journal article" date="2008" name="Nature">
        <title>The Phaeodactylum genome reveals the evolutionary history of diatom genomes.</title>
        <authorList>
            <person name="Bowler C."/>
            <person name="Allen A.E."/>
            <person name="Badger J.H."/>
            <person name="Grimwood J."/>
            <person name="Jabbari K."/>
            <person name="Kuo A."/>
            <person name="Maheswari U."/>
            <person name="Martens C."/>
            <person name="Maumus F."/>
            <person name="Otillar R.P."/>
            <person name="Rayko E."/>
            <person name="Salamov A."/>
            <person name="Vandepoele K."/>
            <person name="Beszteri B."/>
            <person name="Gruber A."/>
            <person name="Heijde M."/>
            <person name="Katinka M."/>
            <person name="Mock T."/>
            <person name="Valentin K."/>
            <person name="Verret F."/>
            <person name="Berges J.A."/>
            <person name="Brownlee C."/>
            <person name="Cadoret J.P."/>
            <person name="Chiovitti A."/>
            <person name="Choi C.J."/>
            <person name="Coesel S."/>
            <person name="De Martino A."/>
            <person name="Detter J.C."/>
            <person name="Durkin C."/>
            <person name="Falciatore A."/>
            <person name="Fournet J."/>
            <person name="Haruta M."/>
            <person name="Huysman M.J."/>
            <person name="Jenkins B.D."/>
            <person name="Jiroutova K."/>
            <person name="Jorgensen R.E."/>
            <person name="Joubert Y."/>
            <person name="Kaplan A."/>
            <person name="Kroger N."/>
            <person name="Kroth P.G."/>
            <person name="La Roche J."/>
            <person name="Lindquist E."/>
            <person name="Lommer M."/>
            <person name="Martin-Jezequel V."/>
            <person name="Lopez P.J."/>
            <person name="Lucas S."/>
            <person name="Mangogna M."/>
            <person name="McGinnis K."/>
            <person name="Medlin L.K."/>
            <person name="Montsant A."/>
            <person name="Oudot-Le Secq M.P."/>
            <person name="Napoli C."/>
            <person name="Obornik M."/>
            <person name="Parker M.S."/>
            <person name="Petit J.L."/>
            <person name="Porcel B.M."/>
            <person name="Poulsen N."/>
            <person name="Robison M."/>
            <person name="Rychlewski L."/>
            <person name="Rynearson T.A."/>
            <person name="Schmutz J."/>
            <person name="Shapiro H."/>
            <person name="Siaut M."/>
            <person name="Stanley M."/>
            <person name="Sussman M.R."/>
            <person name="Taylor A.R."/>
            <person name="Vardi A."/>
            <person name="von Dassow P."/>
            <person name="Vyverman W."/>
            <person name="Willis A."/>
            <person name="Wyrwicz L.S."/>
            <person name="Rokhsar D.S."/>
            <person name="Weissenbach J."/>
            <person name="Armbrust E.V."/>
            <person name="Green B.R."/>
            <person name="Van de Peer Y."/>
            <person name="Grigoriev I.V."/>
        </authorList>
    </citation>
    <scope>NUCLEOTIDE SEQUENCE [LARGE SCALE GENOMIC DNA]</scope>
    <source>
        <strain evidence="8 9">CCAP 1055/1</strain>
    </source>
</reference>
<dbReference type="PANTHER" id="PTHR31585:SF5">
    <property type="entry name" value="RNA-BINDING S4 DOMAIN-CONTAINING PROTEIN"/>
    <property type="match status" value="1"/>
</dbReference>
<keyword evidence="3" id="KW-0813">Transport</keyword>
<dbReference type="STRING" id="556484.B7GAX9"/>
<evidence type="ECO:0000256" key="4">
    <source>
        <dbReference type="ARBA" id="ARBA00022692"/>
    </source>
</evidence>
<feature type="transmembrane region" description="Helical" evidence="7">
    <location>
        <begin position="300"/>
        <end position="319"/>
    </location>
</feature>
<dbReference type="EMBL" id="CM000624">
    <property type="protein sequence ID" value="EEC44333.1"/>
    <property type="molecule type" value="Genomic_DNA"/>
</dbReference>
<evidence type="ECO:0000313" key="9">
    <source>
        <dbReference type="Proteomes" id="UP000000759"/>
    </source>
</evidence>
<dbReference type="OrthoDB" id="41513at2759"/>
<evidence type="ECO:0000256" key="2">
    <source>
        <dbReference type="ARBA" id="ARBA00007015"/>
    </source>
</evidence>
<dbReference type="OMA" id="TECWILM"/>
<name>B7GAX9_PHATC</name>
<evidence type="ECO:0000256" key="1">
    <source>
        <dbReference type="ARBA" id="ARBA00004141"/>
    </source>
</evidence>
<dbReference type="InterPro" id="IPR036259">
    <property type="entry name" value="MFS_trans_sf"/>
</dbReference>
<dbReference type="PANTHER" id="PTHR31585">
    <property type="entry name" value="FOLATE-BIOPTERIN TRANSPORTER 1, CHLOROPLASTIC"/>
    <property type="match status" value="1"/>
</dbReference>
<dbReference type="GO" id="GO:0016020">
    <property type="term" value="C:membrane"/>
    <property type="evidence" value="ECO:0007669"/>
    <property type="project" value="UniProtKB-SubCell"/>
</dbReference>
<dbReference type="Gene3D" id="1.20.1250.20">
    <property type="entry name" value="MFS general substrate transporter like domains"/>
    <property type="match status" value="1"/>
</dbReference>
<dbReference type="AlphaFoldDB" id="B7GAX9"/>
<dbReference type="Pfam" id="PF03092">
    <property type="entry name" value="BT1"/>
    <property type="match status" value="1"/>
</dbReference>
<keyword evidence="5 7" id="KW-1133">Transmembrane helix</keyword>
<reference evidence="9" key="2">
    <citation type="submission" date="2008-08" db="EMBL/GenBank/DDBJ databases">
        <authorList>
            <consortium name="Diatom Consortium"/>
            <person name="Grigoriev I."/>
            <person name="Grimwood J."/>
            <person name="Kuo A."/>
            <person name="Otillar R.P."/>
            <person name="Salamov A."/>
            <person name="Detter J.C."/>
            <person name="Lindquist E."/>
            <person name="Shapiro H."/>
            <person name="Lucas S."/>
            <person name="Glavina del Rio T."/>
            <person name="Pitluck S."/>
            <person name="Rokhsar D."/>
            <person name="Bowler C."/>
        </authorList>
    </citation>
    <scope>GENOME REANNOTATION</scope>
    <source>
        <strain evidence="9">CCAP 1055/1</strain>
    </source>
</reference>
<keyword evidence="4 7" id="KW-0812">Transmembrane</keyword>
<protein>
    <submittedName>
        <fullName evidence="8">Uncharacterized protein</fullName>
    </submittedName>
</protein>
<keyword evidence="9" id="KW-1185">Reference proteome</keyword>
<feature type="transmembrane region" description="Helical" evidence="7">
    <location>
        <begin position="381"/>
        <end position="399"/>
    </location>
</feature>
<dbReference type="Proteomes" id="UP000000759">
    <property type="component" value="Chromosome 22"/>
</dbReference>
<evidence type="ECO:0000256" key="5">
    <source>
        <dbReference type="ARBA" id="ARBA00022989"/>
    </source>
</evidence>
<feature type="transmembrane region" description="Helical" evidence="7">
    <location>
        <begin position="189"/>
        <end position="209"/>
    </location>
</feature>